<dbReference type="GO" id="GO:0005886">
    <property type="term" value="C:plasma membrane"/>
    <property type="evidence" value="ECO:0007669"/>
    <property type="project" value="UniProtKB-SubCell"/>
</dbReference>
<dbReference type="Pfam" id="PF03772">
    <property type="entry name" value="Competence"/>
    <property type="match status" value="1"/>
</dbReference>
<accession>A0A2P2D443</accession>
<evidence type="ECO:0000313" key="9">
    <source>
        <dbReference type="Proteomes" id="UP000245076"/>
    </source>
</evidence>
<dbReference type="InterPro" id="IPR052159">
    <property type="entry name" value="Competence_DNA_uptake"/>
</dbReference>
<feature type="transmembrane region" description="Helical" evidence="6">
    <location>
        <begin position="12"/>
        <end position="31"/>
    </location>
</feature>
<comment type="subcellular location">
    <subcellularLocation>
        <location evidence="1">Cell membrane</location>
        <topology evidence="1">Multi-pass membrane protein</topology>
    </subcellularLocation>
</comment>
<feature type="transmembrane region" description="Helical" evidence="6">
    <location>
        <begin position="240"/>
        <end position="261"/>
    </location>
</feature>
<dbReference type="OrthoDB" id="9761531at2"/>
<proteinExistence type="predicted"/>
<gene>
    <name evidence="8" type="ORF">LPTSP1_23660</name>
</gene>
<dbReference type="EMBL" id="BFAY01000011">
    <property type="protein sequence ID" value="GBF39365.1"/>
    <property type="molecule type" value="Genomic_DNA"/>
</dbReference>
<feature type="transmembrane region" description="Helical" evidence="6">
    <location>
        <begin position="65"/>
        <end position="82"/>
    </location>
</feature>
<sequence length="630" mass="72066">MGEYLEQNYQDWIPSSLFSYLVLGLLSTLFLDVFFPNIVLVWTAVHSISIIFYSLLFFSNKKITCFSWGVILFFVLAISDYTKRSAPFLEESSSWKKEFSQKINQTLDRAKIEDRAREISIGLVLGDAKGLDKEFKKNAKEGGILHLFAASGLHLGILIGCMFAILKRIPFLGYYIPRILPVLFGLLYLVCLAFPISLARAWIFSTWILLQSLFFRKSKPADLLISSAGLVYLWDPVRSFGVSFLLSFGAVSGILLLLPCFQKCLPSISEDKTILRRFLGFWRENLLVSLSAGIGTLPSLIYYFGTYSFGSLGLNLILVPVCGILLPLLFFSLVLEAMYLSIIAQPIWQIVLFLLEILERTTLYWGESNWNWIHHYRGNTKFFGLGIWFLFLSFLFLWKLIPSNKNENSKLDLSNSIKNKTLRTALLKKIWILGFCICCGFQFLLATSSTWIRLPDVFFGDRFTFLIQEKNRLVLAGKCKYSPKILYKSLGKDPERFCGNSKSLNEIYIEHESCLDWISECLKRNQNLSLKYGGKEKPKISGFEKWTLIPRLGEFHLPDPGQKLIRFEVGKDSLLSLANRTKKGEGIILILPRFGIKEDPREWNRFRKQLGIAPGWKFIGSDELPGIPVL</sequence>
<feature type="transmembrane region" description="Helical" evidence="6">
    <location>
        <begin position="282"/>
        <end position="304"/>
    </location>
</feature>
<reference evidence="8 9" key="1">
    <citation type="submission" date="2018-02" db="EMBL/GenBank/DDBJ databases">
        <title>Novel Leptospira species isolated from soil and water in Japan.</title>
        <authorList>
            <person name="Nakao R."/>
            <person name="Masuzawa T."/>
        </authorList>
    </citation>
    <scope>NUCLEOTIDE SEQUENCE [LARGE SCALE GENOMIC DNA]</scope>
    <source>
        <strain evidence="8 9">E8</strain>
    </source>
</reference>
<keyword evidence="5 6" id="KW-0472">Membrane</keyword>
<feature type="transmembrane region" description="Helical" evidence="6">
    <location>
        <begin position="186"/>
        <end position="210"/>
    </location>
</feature>
<organism evidence="8 9">
    <name type="scientific">Leptospira johnsonii</name>
    <dbReference type="NCBI Taxonomy" id="1917820"/>
    <lineage>
        <taxon>Bacteria</taxon>
        <taxon>Pseudomonadati</taxon>
        <taxon>Spirochaetota</taxon>
        <taxon>Spirochaetia</taxon>
        <taxon>Leptospirales</taxon>
        <taxon>Leptospiraceae</taxon>
        <taxon>Leptospira</taxon>
    </lineage>
</organism>
<keyword evidence="9" id="KW-1185">Reference proteome</keyword>
<dbReference type="RefSeq" id="WP_108928980.1">
    <property type="nucleotide sequence ID" value="NZ_BFAY01000011.1"/>
</dbReference>
<dbReference type="Proteomes" id="UP000245076">
    <property type="component" value="Unassembled WGS sequence"/>
</dbReference>
<evidence type="ECO:0000256" key="5">
    <source>
        <dbReference type="ARBA" id="ARBA00023136"/>
    </source>
</evidence>
<name>A0A2P2D443_9LEPT</name>
<feature type="transmembrane region" description="Helical" evidence="6">
    <location>
        <begin position="37"/>
        <end position="58"/>
    </location>
</feature>
<feature type="transmembrane region" description="Helical" evidence="6">
    <location>
        <begin position="382"/>
        <end position="401"/>
    </location>
</feature>
<evidence type="ECO:0000256" key="4">
    <source>
        <dbReference type="ARBA" id="ARBA00022989"/>
    </source>
</evidence>
<evidence type="ECO:0000256" key="1">
    <source>
        <dbReference type="ARBA" id="ARBA00004651"/>
    </source>
</evidence>
<keyword evidence="3 6" id="KW-0812">Transmembrane</keyword>
<dbReference type="PANTHER" id="PTHR30619">
    <property type="entry name" value="DNA INTERNALIZATION/COMPETENCE PROTEIN COMEC/REC2"/>
    <property type="match status" value="1"/>
</dbReference>
<keyword evidence="4 6" id="KW-1133">Transmembrane helix</keyword>
<feature type="transmembrane region" description="Helical" evidence="6">
    <location>
        <begin position="347"/>
        <end position="366"/>
    </location>
</feature>
<dbReference type="AlphaFoldDB" id="A0A2P2D443"/>
<comment type="caution">
    <text evidence="8">The sequence shown here is derived from an EMBL/GenBank/DDBJ whole genome shotgun (WGS) entry which is preliminary data.</text>
</comment>
<dbReference type="PANTHER" id="PTHR30619:SF1">
    <property type="entry name" value="RECOMBINATION PROTEIN 2"/>
    <property type="match status" value="1"/>
</dbReference>
<dbReference type="InterPro" id="IPR004477">
    <property type="entry name" value="ComEC_N"/>
</dbReference>
<feature type="transmembrane region" description="Helical" evidence="6">
    <location>
        <begin position="316"/>
        <end position="335"/>
    </location>
</feature>
<keyword evidence="2" id="KW-1003">Cell membrane</keyword>
<evidence type="ECO:0000256" key="6">
    <source>
        <dbReference type="SAM" id="Phobius"/>
    </source>
</evidence>
<evidence type="ECO:0000256" key="2">
    <source>
        <dbReference type="ARBA" id="ARBA00022475"/>
    </source>
</evidence>
<feature type="transmembrane region" description="Helical" evidence="6">
    <location>
        <begin position="430"/>
        <end position="452"/>
    </location>
</feature>
<evidence type="ECO:0000256" key="3">
    <source>
        <dbReference type="ARBA" id="ARBA00022692"/>
    </source>
</evidence>
<feature type="transmembrane region" description="Helical" evidence="6">
    <location>
        <begin position="144"/>
        <end position="166"/>
    </location>
</feature>
<evidence type="ECO:0000259" key="7">
    <source>
        <dbReference type="Pfam" id="PF03772"/>
    </source>
</evidence>
<feature type="domain" description="ComEC/Rec2-related protein" evidence="7">
    <location>
        <begin position="123"/>
        <end position="399"/>
    </location>
</feature>
<evidence type="ECO:0000313" key="8">
    <source>
        <dbReference type="EMBL" id="GBF39365.1"/>
    </source>
</evidence>
<protein>
    <submittedName>
        <fullName evidence="8">Competence protein</fullName>
    </submittedName>
</protein>
<dbReference type="NCBIfam" id="TIGR00360">
    <property type="entry name" value="ComEC_N-term"/>
    <property type="match status" value="1"/>
</dbReference>